<dbReference type="Proteomes" id="UP000623467">
    <property type="component" value="Unassembled WGS sequence"/>
</dbReference>
<evidence type="ECO:0000313" key="1">
    <source>
        <dbReference type="EMBL" id="KAF7372996.1"/>
    </source>
</evidence>
<protein>
    <submittedName>
        <fullName evidence="1">Uncharacterized protein</fullName>
    </submittedName>
</protein>
<sequence length="325" mass="37370">MHLTYLDSTLSNLIGLVVSLPPSGRVAELFPLIRSINPDYIFDPLGGDGYFWNIVAWLKNIPSAPDTVIQLWEDYVFMFSFQQWSTPAPSVNRSVSPSPELLRILVSMGFLRHELWTLPTKLDLTWTDLRTALCSLRPKFVGDVHPLPIHQPQAAYSWAARDLALHLIRKMARNHIDTDGGVNPSAFRNPVFMNSATWFINDLDEAYSRSQYDLGCDIAYLVRLSPPCSVLYRELWSIPPSEIWSSWPSGNKLAHNVSKWLESLPDSTMELIMFWQHAAPHTKLRRICRFNPDLDVEERYWRERVRDYNFMIGGLRLPGSLSIIL</sequence>
<gene>
    <name evidence="1" type="ORF">MSAN_00506900</name>
</gene>
<dbReference type="OrthoDB" id="3033059at2759"/>
<evidence type="ECO:0000313" key="2">
    <source>
        <dbReference type="Proteomes" id="UP000623467"/>
    </source>
</evidence>
<reference evidence="1" key="1">
    <citation type="submission" date="2020-05" db="EMBL/GenBank/DDBJ databases">
        <title>Mycena genomes resolve the evolution of fungal bioluminescence.</title>
        <authorList>
            <person name="Tsai I.J."/>
        </authorList>
    </citation>
    <scope>NUCLEOTIDE SEQUENCE</scope>
    <source>
        <strain evidence="1">160909Yilan</strain>
    </source>
</reference>
<dbReference type="EMBL" id="JACAZH010000003">
    <property type="protein sequence ID" value="KAF7372996.1"/>
    <property type="molecule type" value="Genomic_DNA"/>
</dbReference>
<keyword evidence="2" id="KW-1185">Reference proteome</keyword>
<organism evidence="1 2">
    <name type="scientific">Mycena sanguinolenta</name>
    <dbReference type="NCBI Taxonomy" id="230812"/>
    <lineage>
        <taxon>Eukaryota</taxon>
        <taxon>Fungi</taxon>
        <taxon>Dikarya</taxon>
        <taxon>Basidiomycota</taxon>
        <taxon>Agaricomycotina</taxon>
        <taxon>Agaricomycetes</taxon>
        <taxon>Agaricomycetidae</taxon>
        <taxon>Agaricales</taxon>
        <taxon>Marasmiineae</taxon>
        <taxon>Mycenaceae</taxon>
        <taxon>Mycena</taxon>
    </lineage>
</organism>
<name>A0A8H6ZAZ6_9AGAR</name>
<comment type="caution">
    <text evidence="1">The sequence shown here is derived from an EMBL/GenBank/DDBJ whole genome shotgun (WGS) entry which is preliminary data.</text>
</comment>
<dbReference type="AlphaFoldDB" id="A0A8H6ZAZ6"/>
<accession>A0A8H6ZAZ6</accession>
<proteinExistence type="predicted"/>